<keyword evidence="2" id="KW-1185">Reference proteome</keyword>
<proteinExistence type="predicted"/>
<organism evidence="1 2">
    <name type="scientific">Coemansia nantahalensis</name>
    <dbReference type="NCBI Taxonomy" id="2789366"/>
    <lineage>
        <taxon>Eukaryota</taxon>
        <taxon>Fungi</taxon>
        <taxon>Fungi incertae sedis</taxon>
        <taxon>Zoopagomycota</taxon>
        <taxon>Kickxellomycotina</taxon>
        <taxon>Kickxellomycetes</taxon>
        <taxon>Kickxellales</taxon>
        <taxon>Kickxellaceae</taxon>
        <taxon>Coemansia</taxon>
    </lineage>
</organism>
<evidence type="ECO:0000313" key="1">
    <source>
        <dbReference type="EMBL" id="KAJ2774019.1"/>
    </source>
</evidence>
<comment type="caution">
    <text evidence="1">The sequence shown here is derived from an EMBL/GenBank/DDBJ whole genome shotgun (WGS) entry which is preliminary data.</text>
</comment>
<name>A0ACC1K6J3_9FUNG</name>
<accession>A0ACC1K6J3</accession>
<evidence type="ECO:0000313" key="2">
    <source>
        <dbReference type="Proteomes" id="UP001140234"/>
    </source>
</evidence>
<reference evidence="1" key="1">
    <citation type="submission" date="2022-07" db="EMBL/GenBank/DDBJ databases">
        <title>Phylogenomic reconstructions and comparative analyses of Kickxellomycotina fungi.</title>
        <authorList>
            <person name="Reynolds N.K."/>
            <person name="Stajich J.E."/>
            <person name="Barry K."/>
            <person name="Grigoriev I.V."/>
            <person name="Crous P."/>
            <person name="Smith M.E."/>
        </authorList>
    </citation>
    <scope>NUCLEOTIDE SEQUENCE</scope>
    <source>
        <strain evidence="1">CBS 109366</strain>
    </source>
</reference>
<sequence>MESDTVPSTPRSTLEPTPETEYECRIANLDSAPAQRTTDYFSWHQLADMAGRLPTLGEQFGAVTAVCMGDYVALGTERGAVVVADYLGRVKVTLVQPAAAAHGPVSALAFSADHLALVAGHEQGFVAVWDWPKGTSVATTRPVQPDDRPGAPGHPPGTAVAAVGFVGASKHRYVSASVGGCVLYHHIVRRLLTTVSTTQLGVDAETLYDAAALPQGTGGCAADDMGLVAVLTATSLSVWRTRHGVAQLYRTTRLAPPGSRAAKRAFGGRPYAGCVAWQPARRHTGAAGPDVALPLLAYSWGPTIAVLAMHLEHDVADNGAPLVGTPPRVRFEKEQAWTAVEDVVLCRWIDAGVLLYMTRSQRLFVFEAALRQETAVCESPPGAVVGRPWITLATGAEAEPLYGHAMCVYKRRVFALCGASLYTGRLLSWAERLELLEEQRLYIDAITLATGFYQGRTGQVVAGLPRLPGDAGRERRHALVGGRLETLMRTALERAFASDQGAAEAQALASACIVACLALGNSTLLFGDIFEHYAGEPGQQHLFLVTVEPFILSGEIASVPPQILNAMISSYAATPALVSRLGEILMSLKLRPGEFDSDRVLAICRQHRLWRTFARVWLGMGDPIAPVMAIVAAASEDGGVDADAGSLASDDEAPGVVVFEYLDMVLRGRSYPDDQPITPQSRAEKYSALAAELVFPPIEASQARGDLARAFGPLLALLGLGTERFLAMLRRVLGDSFTGFINLIVRPASRPTPPGGSERMLRRASQVKSLLQIVVDTLCVLTTATHADPASTVLSRRQIGLLSSFALSLYATRFPLIYLADATLAEWSNVLLQLDDASTRAERENAFELLFRLNPPRAYEEYIERVRDARFLRVLEQIYTALEQHDHALRTRLENPDVARRRTVFPAMRELAAAGRPRALACIAAFVGTSAARLVEVDADAFAAAVDAIPSLSHDAVVEQLATTPPLQLAYLRALLDPVVPETLSPSLDAPPADERAPPNIGLSDEQHIVVYPFRSLVPGAAEQPSRFPQAYRDRYLELLCEFSPSRAVPYLRKQADLGPEPLRLAHVQAVCSRFGVSDGVVWALVRLGDFSGALQTLLRQADQATDRAREAVAGIEAGAPGNACHERLAEHLDAAAHSIGGCVDVCKSALARLGKADAAAAAATTTAADAGSGDYRQLASEQLCDLWLALLRRALGYLHATGQTVDGLEAAAAATAREAWQLVARRQRWMLQGVLDALISAASPASSFISLRHIVQQLIAAGSAASGGPPGAVRALGNAEIQHLLAVAVSAYKTEAQLMALTNVLVDYDLFTVFAQLVRSRKQGWLVAADGRADGRVLARHGAGSIACAKCRRPLFADLRQERAMAAVRTRMEQYYESSALRVLDLHVFEDPGAQWQWMKLRAAAATQDAYLAADRGDSHSQSQQQVVLFKCGHGLHRQCAPSAPECAQCAGRAAGGPRRDRSAVP</sequence>
<dbReference type="EMBL" id="JANBUJ010000147">
    <property type="protein sequence ID" value="KAJ2774019.1"/>
    <property type="molecule type" value="Genomic_DNA"/>
</dbReference>
<gene>
    <name evidence="1" type="ORF">IWQ57_001017</name>
</gene>
<dbReference type="Proteomes" id="UP001140234">
    <property type="component" value="Unassembled WGS sequence"/>
</dbReference>
<protein>
    <submittedName>
        <fullName evidence="1">Uncharacterized protein</fullName>
    </submittedName>
</protein>